<proteinExistence type="predicted"/>
<evidence type="ECO:0000313" key="3">
    <source>
        <dbReference type="Proteomes" id="UP000251960"/>
    </source>
</evidence>
<evidence type="ECO:0000256" key="1">
    <source>
        <dbReference type="SAM" id="MobiDB-lite"/>
    </source>
</evidence>
<dbReference type="AlphaFoldDB" id="A0A3L6E7J5"/>
<dbReference type="EMBL" id="NCVQ01000007">
    <property type="protein sequence ID" value="PWZ16518.1"/>
    <property type="molecule type" value="Genomic_DNA"/>
</dbReference>
<reference evidence="2 3" key="1">
    <citation type="journal article" date="2018" name="Nat. Genet.">
        <title>Extensive intraspecific gene order and gene structural variations between Mo17 and other maize genomes.</title>
        <authorList>
            <person name="Sun S."/>
            <person name="Zhou Y."/>
            <person name="Chen J."/>
            <person name="Shi J."/>
            <person name="Zhao H."/>
            <person name="Zhao H."/>
            <person name="Song W."/>
            <person name="Zhang M."/>
            <person name="Cui Y."/>
            <person name="Dong X."/>
            <person name="Liu H."/>
            <person name="Ma X."/>
            <person name="Jiao Y."/>
            <person name="Wang B."/>
            <person name="Wei X."/>
            <person name="Stein J.C."/>
            <person name="Glaubitz J.C."/>
            <person name="Lu F."/>
            <person name="Yu G."/>
            <person name="Liang C."/>
            <person name="Fengler K."/>
            <person name="Li B."/>
            <person name="Rafalski A."/>
            <person name="Schnable P.S."/>
            <person name="Ware D.H."/>
            <person name="Buckler E.S."/>
            <person name="Lai J."/>
        </authorList>
    </citation>
    <scope>NUCLEOTIDE SEQUENCE [LARGE SCALE GENOMIC DNA]</scope>
    <source>
        <strain evidence="3">cv. Missouri 17</strain>
        <tissue evidence="2">Seedling</tissue>
    </source>
</reference>
<accession>A0A3L6E7J5</accession>
<feature type="compositionally biased region" description="Polar residues" evidence="1">
    <location>
        <begin position="1"/>
        <end position="18"/>
    </location>
</feature>
<sequence length="521" mass="57406">MTGNQNLVDGVENESQQDAHVAEHAAGATASIRRHEVHEAQTPYRYSLPMVRRAFGGPPPPPPHIIFQYNSAATIERIPYNLQYIVPGNRSVIAPTAVAIGPYHRHLPQLSGMQEAKAAAVAEFCRAAGQQLAAVRGKMLSVAGAARGSYAADGMLGDMSDGEFAEMMLFDGCFLLQFMASVCRRRDDDPLISRGEVRRSINAIVRDVMLLENQIPWLVLGSLMQLMPPPAGPVVNDFLLLMASAFHIVGDISNANSQTDLQAAGELDQPPPPHLLGLFHRRQMDMGAVRTQQHQGSLLRVPFQLASLSSTAVELAEMGVKLAPSKTKTFGDMAMSKRGRGWPLGLFGELSLAPLVLNRLTECWLLNMAAYELCQPQGDATDSFPVSSYVTLVSLLVNRPEDVQEMRAKGLVVSVFDDRETLAFFKALAPHLSVGCRYYEVFQCLQEYRQERWLWIAVHRFLYNNIKTIATVFSIVGVLAGLFKTILSLKQPDGPCDGRLIQGCLVEWFGEFSIPFSRNPL</sequence>
<dbReference type="InterPro" id="IPR004158">
    <property type="entry name" value="DUF247_pln"/>
</dbReference>
<protein>
    <submittedName>
        <fullName evidence="2">Uncharacterized protein</fullName>
    </submittedName>
</protein>
<feature type="region of interest" description="Disordered" evidence="1">
    <location>
        <begin position="1"/>
        <end position="36"/>
    </location>
</feature>
<dbReference type="Proteomes" id="UP000251960">
    <property type="component" value="Chromosome 6"/>
</dbReference>
<organism evidence="2 3">
    <name type="scientific">Zea mays</name>
    <name type="common">Maize</name>
    <dbReference type="NCBI Taxonomy" id="4577"/>
    <lineage>
        <taxon>Eukaryota</taxon>
        <taxon>Viridiplantae</taxon>
        <taxon>Streptophyta</taxon>
        <taxon>Embryophyta</taxon>
        <taxon>Tracheophyta</taxon>
        <taxon>Spermatophyta</taxon>
        <taxon>Magnoliopsida</taxon>
        <taxon>Liliopsida</taxon>
        <taxon>Poales</taxon>
        <taxon>Poaceae</taxon>
        <taxon>PACMAD clade</taxon>
        <taxon>Panicoideae</taxon>
        <taxon>Andropogonodae</taxon>
        <taxon>Andropogoneae</taxon>
        <taxon>Tripsacinae</taxon>
        <taxon>Zea</taxon>
    </lineage>
</organism>
<evidence type="ECO:0000313" key="2">
    <source>
        <dbReference type="EMBL" id="PWZ16518.1"/>
    </source>
</evidence>
<dbReference type="PANTHER" id="PTHR31549:SF146">
    <property type="entry name" value="OS01G0564600 PROTEIN"/>
    <property type="match status" value="1"/>
</dbReference>
<dbReference type="Pfam" id="PF03140">
    <property type="entry name" value="DUF247"/>
    <property type="match status" value="1"/>
</dbReference>
<dbReference type="ExpressionAtlas" id="A0A3L6E7J5">
    <property type="expression patterns" value="baseline and differential"/>
</dbReference>
<gene>
    <name evidence="2" type="ORF">Zm00014a_030923</name>
</gene>
<comment type="caution">
    <text evidence="2">The sequence shown here is derived from an EMBL/GenBank/DDBJ whole genome shotgun (WGS) entry which is preliminary data.</text>
</comment>
<name>A0A3L6E7J5_MAIZE</name>
<dbReference type="PANTHER" id="PTHR31549">
    <property type="entry name" value="PROTEIN, PUTATIVE (DUF247)-RELATED-RELATED"/>
    <property type="match status" value="1"/>
</dbReference>